<dbReference type="AlphaFoldDB" id="A0A6N8HVP8"/>
<dbReference type="GO" id="GO:0016702">
    <property type="term" value="F:oxidoreductase activity, acting on single donors with incorporation of molecular oxygen, incorporation of two atoms of oxygen"/>
    <property type="evidence" value="ECO:0007669"/>
    <property type="project" value="UniProtKB-ARBA"/>
</dbReference>
<evidence type="ECO:0000259" key="1">
    <source>
        <dbReference type="PROSITE" id="PS51112"/>
    </source>
</evidence>
<evidence type="ECO:0000313" key="2">
    <source>
        <dbReference type="EMBL" id="MVB09792.1"/>
    </source>
</evidence>
<dbReference type="EMBL" id="VWXL01000014">
    <property type="protein sequence ID" value="MVB09792.1"/>
    <property type="molecule type" value="Genomic_DNA"/>
</dbReference>
<gene>
    <name evidence="2" type="ORF">CAFE_04570</name>
</gene>
<dbReference type="PANTHER" id="PTHR13016">
    <property type="entry name" value="AMMECR1 HOMOLOG"/>
    <property type="match status" value="1"/>
</dbReference>
<dbReference type="GO" id="GO:0008198">
    <property type="term" value="F:ferrous iron binding"/>
    <property type="evidence" value="ECO:0007669"/>
    <property type="project" value="InterPro"/>
</dbReference>
<dbReference type="RefSeq" id="WP_066642956.1">
    <property type="nucleotide sequence ID" value="NZ_VWXL01000014.1"/>
</dbReference>
<dbReference type="OrthoDB" id="159752at2"/>
<keyword evidence="3" id="KW-1185">Reference proteome</keyword>
<dbReference type="NCBIfam" id="TIGR04335">
    <property type="entry name" value="AmmeMemoSam_A"/>
    <property type="match status" value="1"/>
</dbReference>
<reference evidence="2 3" key="1">
    <citation type="submission" date="2019-09" db="EMBL/GenBank/DDBJ databases">
        <title>Genome sequence of Clostridium sp. EA1.</title>
        <authorList>
            <person name="Poehlein A."/>
            <person name="Bengelsdorf F.R."/>
            <person name="Daniel R."/>
        </authorList>
    </citation>
    <scope>NUCLEOTIDE SEQUENCE [LARGE SCALE GENOMIC DNA]</scope>
    <source>
        <strain evidence="2 3">EA1</strain>
    </source>
</reference>
<proteinExistence type="predicted"/>
<dbReference type="PROSITE" id="PS51112">
    <property type="entry name" value="AMMECR1"/>
    <property type="match status" value="1"/>
</dbReference>
<dbReference type="InterPro" id="IPR004183">
    <property type="entry name" value="Xdiol_dOase_suB"/>
</dbReference>
<dbReference type="InterPro" id="IPR027623">
    <property type="entry name" value="AmmeMemoSam_A"/>
</dbReference>
<dbReference type="Proteomes" id="UP000469440">
    <property type="component" value="Unassembled WGS sequence"/>
</dbReference>
<dbReference type="InterPro" id="IPR036071">
    <property type="entry name" value="AMMECR1_dom_sf"/>
</dbReference>
<dbReference type="Pfam" id="PF02900">
    <property type="entry name" value="LigB"/>
    <property type="match status" value="1"/>
</dbReference>
<evidence type="ECO:0000313" key="3">
    <source>
        <dbReference type="Proteomes" id="UP000469440"/>
    </source>
</evidence>
<dbReference type="PANTHER" id="PTHR13016:SF0">
    <property type="entry name" value="AMME SYNDROME CANDIDATE GENE 1 PROTEIN"/>
    <property type="match status" value="1"/>
</dbReference>
<dbReference type="SUPFAM" id="SSF143447">
    <property type="entry name" value="AMMECR1-like"/>
    <property type="match status" value="1"/>
</dbReference>
<dbReference type="InterPro" id="IPR002733">
    <property type="entry name" value="AMMECR1_domain"/>
</dbReference>
<feature type="domain" description="AMMECR1" evidence="1">
    <location>
        <begin position="291"/>
        <end position="461"/>
    </location>
</feature>
<keyword evidence="2" id="KW-0223">Dioxygenase</keyword>
<dbReference type="SUPFAM" id="SSF53213">
    <property type="entry name" value="LigB-like"/>
    <property type="match status" value="1"/>
</dbReference>
<dbReference type="InterPro" id="IPR023473">
    <property type="entry name" value="AMMECR1"/>
</dbReference>
<comment type="caution">
    <text evidence="2">The sequence shown here is derived from an EMBL/GenBank/DDBJ whole genome shotgun (WGS) entry which is preliminary data.</text>
</comment>
<accession>A0A6N8HVP8</accession>
<dbReference type="Pfam" id="PF01871">
    <property type="entry name" value="AMMECR1"/>
    <property type="match status" value="1"/>
</dbReference>
<dbReference type="InterPro" id="IPR027485">
    <property type="entry name" value="AMMECR1_N"/>
</dbReference>
<name>A0A6N8HVP8_9FIRM</name>
<dbReference type="Gene3D" id="3.30.700.20">
    <property type="entry name" value="Hypothetical protein ph0010, domain 1"/>
    <property type="match status" value="1"/>
</dbReference>
<dbReference type="CDD" id="cd07951">
    <property type="entry name" value="ED_3B_N_AMMECR1"/>
    <property type="match status" value="1"/>
</dbReference>
<sequence>MAVAGAFILPHPPVIIPSVGKGEERRIRKTAESCARAAEEIARLRPETLVVLSPHAVAYADYLHIAPGTKAKGDFSEFGSADAPLEFSCDTEFVSVLSDEAARSSLPAGTFGEKRRSVDHGALVPLSFITRAYRDFELVRCSVSGLGALAHYRFGQCIARAAETLGRRVVLVASGDLSHRLREDGPYGFAPEGPRFDRELTQAMKEGDFMRFLAFDPEFCEAAAQCGLPSFQVLAGAFDGLAVAPEFLSYEGPFGVGYAVCGYTPLGPDDLRRFGDQFEQREKETLSQRKEREDEYVRLARLSLETRVIEGRRVPLPEGLPPELKQRRAGVFVSLKKGGRLRGCIGTIQGTESCVAEEIIQNAISAGLRDPRFDPVDKEELPALVYSVDVLGEPEPAGSFGDLDAERYGVIVRSGERCGLLLPNLPGVTTPREQVKIALGKAGIREDEPYSMERFEVVRHT</sequence>
<dbReference type="Gene3D" id="3.40.830.10">
    <property type="entry name" value="LigB-like"/>
    <property type="match status" value="1"/>
</dbReference>
<organism evidence="2 3">
    <name type="scientific">Caproicibacter fermentans</name>
    <dbReference type="NCBI Taxonomy" id="2576756"/>
    <lineage>
        <taxon>Bacteria</taxon>
        <taxon>Bacillati</taxon>
        <taxon>Bacillota</taxon>
        <taxon>Clostridia</taxon>
        <taxon>Eubacteriales</taxon>
        <taxon>Acutalibacteraceae</taxon>
        <taxon>Caproicibacter</taxon>
    </lineage>
</organism>
<keyword evidence="2" id="KW-0560">Oxidoreductase</keyword>
<protein>
    <submittedName>
        <fullName evidence="2">Catalytic LigB subunit of aromatic ring-opening dioxygenase</fullName>
    </submittedName>
</protein>